<protein>
    <recommendedName>
        <fullName evidence="5">CBM-cenC domain-containing protein</fullName>
    </recommendedName>
</protein>
<dbReference type="OrthoDB" id="5106681at2759"/>
<evidence type="ECO:0000256" key="2">
    <source>
        <dbReference type="SAM" id="SignalP"/>
    </source>
</evidence>
<comment type="caution">
    <text evidence="3">The sequence shown here is derived from an EMBL/GenBank/DDBJ whole genome shotgun (WGS) entry which is preliminary data.</text>
</comment>
<sequence length="291" mass="31297">MPFSKRILILTGLSCLIAQTGAGPCKPQTSSIVVTTDTITTTSIAQQMSDTTTIVATTATDTTTVSEQTTETSDETTTTTSDATSTTASAEPEPTSLLINGGFDNLPLTLEPWERYLGYGEQAQVSISNTVFRDGRASAHLITVDQARRNIDPQFIIQKLDEAKVSPGITYQLSAWFRSKAKASTSTGELACNAAILQAMYATNKYVARKSHLIKKVPDQWDSFSLQFTYSEEQFAQGDLYIWVGLICDKGGEGYIDTASLEIVPVDDAPATTTEASTTTSTTPLDGDPTE</sequence>
<feature type="region of interest" description="Disordered" evidence="1">
    <location>
        <begin position="270"/>
        <end position="291"/>
    </location>
</feature>
<dbReference type="AlphaFoldDB" id="A0A8H4SZN6"/>
<reference evidence="3" key="1">
    <citation type="journal article" date="2020" name="BMC Genomics">
        <title>Correction to: Identification and distribution of gene clusters required for synthesis of sphingolipid metabolism inhibitors in diverse species of the filamentous fungus Fusarium.</title>
        <authorList>
            <person name="Kim H.S."/>
            <person name="Lohmar J.M."/>
            <person name="Busman M."/>
            <person name="Brown D.W."/>
            <person name="Naumann T.A."/>
            <person name="Divon H.H."/>
            <person name="Lysoe E."/>
            <person name="Uhlig S."/>
            <person name="Proctor R.H."/>
        </authorList>
    </citation>
    <scope>NUCLEOTIDE SEQUENCE</scope>
    <source>
        <strain evidence="3">NRRL 20472</strain>
    </source>
</reference>
<accession>A0A8H4SZN6</accession>
<feature type="region of interest" description="Disordered" evidence="1">
    <location>
        <begin position="61"/>
        <end position="96"/>
    </location>
</feature>
<evidence type="ECO:0000256" key="1">
    <source>
        <dbReference type="SAM" id="MobiDB-lite"/>
    </source>
</evidence>
<dbReference type="InterPro" id="IPR008979">
    <property type="entry name" value="Galactose-bd-like_sf"/>
</dbReference>
<name>A0A8H4SZN6_9HYPO</name>
<keyword evidence="4" id="KW-1185">Reference proteome</keyword>
<organism evidence="3 4">
    <name type="scientific">Fusarium sarcochroum</name>
    <dbReference type="NCBI Taxonomy" id="1208366"/>
    <lineage>
        <taxon>Eukaryota</taxon>
        <taxon>Fungi</taxon>
        <taxon>Dikarya</taxon>
        <taxon>Ascomycota</taxon>
        <taxon>Pezizomycotina</taxon>
        <taxon>Sordariomycetes</taxon>
        <taxon>Hypocreomycetidae</taxon>
        <taxon>Hypocreales</taxon>
        <taxon>Nectriaceae</taxon>
        <taxon>Fusarium</taxon>
        <taxon>Fusarium lateritium species complex</taxon>
    </lineage>
</organism>
<keyword evidence="2" id="KW-0732">Signal</keyword>
<dbReference type="Gene3D" id="2.60.120.260">
    <property type="entry name" value="Galactose-binding domain-like"/>
    <property type="match status" value="1"/>
</dbReference>
<evidence type="ECO:0000313" key="4">
    <source>
        <dbReference type="Proteomes" id="UP000622797"/>
    </source>
</evidence>
<proteinExistence type="predicted"/>
<gene>
    <name evidence="3" type="ORF">FSARC_13689</name>
</gene>
<evidence type="ECO:0000313" key="3">
    <source>
        <dbReference type="EMBL" id="KAF4948639.1"/>
    </source>
</evidence>
<feature type="signal peptide" evidence="2">
    <location>
        <begin position="1"/>
        <end position="22"/>
    </location>
</feature>
<dbReference type="Proteomes" id="UP000622797">
    <property type="component" value="Unassembled WGS sequence"/>
</dbReference>
<feature type="chain" id="PRO_5034835034" description="CBM-cenC domain-containing protein" evidence="2">
    <location>
        <begin position="23"/>
        <end position="291"/>
    </location>
</feature>
<dbReference type="SUPFAM" id="SSF49785">
    <property type="entry name" value="Galactose-binding domain-like"/>
    <property type="match status" value="1"/>
</dbReference>
<reference evidence="3" key="2">
    <citation type="submission" date="2020-05" db="EMBL/GenBank/DDBJ databases">
        <authorList>
            <person name="Kim H.-S."/>
            <person name="Proctor R.H."/>
            <person name="Brown D.W."/>
        </authorList>
    </citation>
    <scope>NUCLEOTIDE SEQUENCE</scope>
    <source>
        <strain evidence="3">NRRL 20472</strain>
    </source>
</reference>
<evidence type="ECO:0008006" key="5">
    <source>
        <dbReference type="Google" id="ProtNLM"/>
    </source>
</evidence>
<dbReference type="EMBL" id="JABEXW010001043">
    <property type="protein sequence ID" value="KAF4948639.1"/>
    <property type="molecule type" value="Genomic_DNA"/>
</dbReference>